<reference evidence="2 3" key="1">
    <citation type="submission" date="2011-09" db="EMBL/GenBank/DDBJ databases">
        <title>The draft genome of Treponema saccharophilum DSM 2985.</title>
        <authorList>
            <consortium name="US DOE Joint Genome Institute (JGI-PGF)"/>
            <person name="Lucas S."/>
            <person name="Copeland A."/>
            <person name="Lapidus A."/>
            <person name="Glavina del Rio T."/>
            <person name="Dalin E."/>
            <person name="Tice H."/>
            <person name="Bruce D."/>
            <person name="Goodwin L."/>
            <person name="Pitluck S."/>
            <person name="Peters L."/>
            <person name="Kyrpides N."/>
            <person name="Mavromatis K."/>
            <person name="Ivanova N."/>
            <person name="Markowitz V."/>
            <person name="Cheng J.-F."/>
            <person name="Hugenholtz P."/>
            <person name="Woyke T."/>
            <person name="Wu D."/>
            <person name="Gronow S."/>
            <person name="Wellnitz S."/>
            <person name="Brambilla E."/>
            <person name="Klenk H.-P."/>
            <person name="Eisen J.A."/>
        </authorList>
    </citation>
    <scope>NUCLEOTIDE SEQUENCE [LARGE SCALE GENOMIC DNA]</scope>
    <source>
        <strain evidence="2 3">DSM 2985</strain>
    </source>
</reference>
<dbReference type="OrthoDB" id="9816206at2"/>
<organism evidence="2 3">
    <name type="scientific">Treponema saccharophilum DSM 2985</name>
    <dbReference type="NCBI Taxonomy" id="907348"/>
    <lineage>
        <taxon>Bacteria</taxon>
        <taxon>Pseudomonadati</taxon>
        <taxon>Spirochaetota</taxon>
        <taxon>Spirochaetia</taxon>
        <taxon>Spirochaetales</taxon>
        <taxon>Treponemataceae</taxon>
        <taxon>Treponema</taxon>
    </lineage>
</organism>
<dbReference type="EMBL" id="AGRW01000041">
    <property type="protein sequence ID" value="EIC02247.1"/>
    <property type="molecule type" value="Genomic_DNA"/>
</dbReference>
<dbReference type="PATRIC" id="fig|907348.3.peg.968"/>
<dbReference type="AlphaFoldDB" id="H7EJK9"/>
<feature type="domain" description="KilA-N DNA-binding" evidence="1">
    <location>
        <begin position="16"/>
        <end position="100"/>
    </location>
</feature>
<evidence type="ECO:0000259" key="1">
    <source>
        <dbReference type="Pfam" id="PF10543"/>
    </source>
</evidence>
<dbReference type="STRING" id="907348.TresaDRAFT_1511"/>
<dbReference type="InterPro" id="IPR018873">
    <property type="entry name" value="KilA-N_DNA-bd_domain"/>
</dbReference>
<keyword evidence="2" id="KW-0238">DNA-binding</keyword>
<evidence type="ECO:0000313" key="2">
    <source>
        <dbReference type="EMBL" id="EIC02247.1"/>
    </source>
</evidence>
<comment type="caution">
    <text evidence="2">The sequence shown here is derived from an EMBL/GenBank/DDBJ whole genome shotgun (WGS) entry which is preliminary data.</text>
</comment>
<accession>H7EJK9</accession>
<gene>
    <name evidence="2" type="ORF">TresaDRAFT_1511</name>
</gene>
<dbReference type="GO" id="GO:0003677">
    <property type="term" value="F:DNA binding"/>
    <property type="evidence" value="ECO:0007669"/>
    <property type="project" value="UniProtKB-KW"/>
</dbReference>
<dbReference type="Proteomes" id="UP000003571">
    <property type="component" value="Unassembled WGS sequence"/>
</dbReference>
<sequence>MENGIAIHNREWIKDKIYTIRGEQVMLDFELAEIYGYETKRFNEQVKHNIERFDEDFRFQLTDEEFNAILRSKISTSSWGGTRYKPYAFTEQGIYMLMTVLKGELAVAQSKMLIRMFKEMKHFLQNNANIFAEINTIKQNLLETNIHQKEADKRIDELFTLMDKYNVEEKQGIFFQGQIFDAYAKFESFIAQAKKKIVLIDGYVDLSVLERLSKKSSGVNVVIYTDPKTKLTAQDIQKFNAQYPTLTVNHTTKMHDRFLIVDGKTLYHIGASLKDLGKKCFAFEVFDSAFIADILAKV</sequence>
<dbReference type="Pfam" id="PF10543">
    <property type="entry name" value="ORF6N"/>
    <property type="match status" value="1"/>
</dbReference>
<evidence type="ECO:0000313" key="3">
    <source>
        <dbReference type="Proteomes" id="UP000003571"/>
    </source>
</evidence>
<proteinExistence type="predicted"/>
<keyword evidence="3" id="KW-1185">Reference proteome</keyword>
<dbReference type="RefSeq" id="WP_002703350.1">
    <property type="nucleotide sequence ID" value="NZ_AGRW01000041.1"/>
</dbReference>
<name>H7EJK9_9SPIR</name>
<dbReference type="eggNOG" id="COG1502">
    <property type="taxonomic scope" value="Bacteria"/>
</dbReference>
<protein>
    <submittedName>
        <fullName evidence="2">KilA-N, DNA-binding domain</fullName>
    </submittedName>
</protein>